<dbReference type="GO" id="GO:0003677">
    <property type="term" value="F:DNA binding"/>
    <property type="evidence" value="ECO:0007669"/>
    <property type="project" value="TreeGrafter"/>
</dbReference>
<evidence type="ECO:0000259" key="8">
    <source>
        <dbReference type="SMART" id="SM00968"/>
    </source>
</evidence>
<dbReference type="Pfam" id="PF02463">
    <property type="entry name" value="SMC_N"/>
    <property type="match status" value="1"/>
</dbReference>
<dbReference type="Proteomes" id="UP000011082">
    <property type="component" value="Unassembled WGS sequence"/>
</dbReference>
<keyword evidence="10" id="KW-1185">Reference proteome</keyword>
<evidence type="ECO:0000256" key="6">
    <source>
        <dbReference type="ARBA" id="ARBA00023306"/>
    </source>
</evidence>
<proteinExistence type="predicted"/>
<feature type="coiled-coil region" evidence="7">
    <location>
        <begin position="364"/>
        <end position="435"/>
    </location>
</feature>
<dbReference type="InterPro" id="IPR027417">
    <property type="entry name" value="P-loop_NTPase"/>
</dbReference>
<evidence type="ECO:0000256" key="2">
    <source>
        <dbReference type="ARBA" id="ARBA00022618"/>
    </source>
</evidence>
<organism evidence="9 10">
    <name type="scientific">Vittaforma corneae (strain ATCC 50505)</name>
    <name type="common">Microsporidian parasite</name>
    <name type="synonym">Nosema corneum</name>
    <dbReference type="NCBI Taxonomy" id="993615"/>
    <lineage>
        <taxon>Eukaryota</taxon>
        <taxon>Fungi</taxon>
        <taxon>Fungi incertae sedis</taxon>
        <taxon>Microsporidia</taxon>
        <taxon>Nosematidae</taxon>
        <taxon>Vittaforma</taxon>
    </lineage>
</organism>
<name>L2GQ82_VITCO</name>
<evidence type="ECO:0000256" key="4">
    <source>
        <dbReference type="ARBA" id="ARBA00023054"/>
    </source>
</evidence>
<dbReference type="EMBL" id="JH370131">
    <property type="protein sequence ID" value="ELA42640.1"/>
    <property type="molecule type" value="Genomic_DNA"/>
</dbReference>
<gene>
    <name evidence="9" type="ORF">VICG_00392</name>
</gene>
<comment type="subcellular location">
    <subcellularLocation>
        <location evidence="1">Nucleus</location>
    </subcellularLocation>
</comment>
<dbReference type="GeneID" id="19881110"/>
<evidence type="ECO:0000313" key="10">
    <source>
        <dbReference type="Proteomes" id="UP000011082"/>
    </source>
</evidence>
<dbReference type="AlphaFoldDB" id="L2GQ82"/>
<dbReference type="FunCoup" id="L2GQ82">
    <property type="interactions" value="170"/>
</dbReference>
<reference evidence="10" key="1">
    <citation type="submission" date="2011-05" db="EMBL/GenBank/DDBJ databases">
        <title>The genome sequence of Vittaforma corneae strain ATCC 50505.</title>
        <authorList>
            <consortium name="The Broad Institute Genome Sequencing Platform"/>
            <person name="Cuomo C."/>
            <person name="Didier E."/>
            <person name="Bowers L."/>
            <person name="Young S.K."/>
            <person name="Zeng Q."/>
            <person name="Gargeya S."/>
            <person name="Fitzgerald M."/>
            <person name="Haas B."/>
            <person name="Abouelleil A."/>
            <person name="Alvarado L."/>
            <person name="Arachchi H.M."/>
            <person name="Berlin A."/>
            <person name="Chapman S.B."/>
            <person name="Gearin G."/>
            <person name="Goldberg J."/>
            <person name="Griggs A."/>
            <person name="Gujja S."/>
            <person name="Hansen M."/>
            <person name="Heiman D."/>
            <person name="Howarth C."/>
            <person name="Larimer J."/>
            <person name="Lui A."/>
            <person name="MacDonald P.J.P."/>
            <person name="McCowen C."/>
            <person name="Montmayeur A."/>
            <person name="Murphy C."/>
            <person name="Neiman D."/>
            <person name="Pearson M."/>
            <person name="Priest M."/>
            <person name="Roberts A."/>
            <person name="Saif S."/>
            <person name="Shea T."/>
            <person name="Sisk P."/>
            <person name="Stolte C."/>
            <person name="Sykes S."/>
            <person name="Wortman J."/>
            <person name="Nusbaum C."/>
            <person name="Birren B."/>
        </authorList>
    </citation>
    <scope>NUCLEOTIDE SEQUENCE [LARGE SCALE GENOMIC DNA]</scope>
    <source>
        <strain evidence="10">ATCC 50505</strain>
    </source>
</reference>
<dbReference type="GO" id="GO:0051301">
    <property type="term" value="P:cell division"/>
    <property type="evidence" value="ECO:0007669"/>
    <property type="project" value="UniProtKB-KW"/>
</dbReference>
<dbReference type="RefSeq" id="XP_007603845.1">
    <property type="nucleotide sequence ID" value="XM_007603783.1"/>
</dbReference>
<sequence length="699" mass="81034">MKRENKIKLEKMCSIEKEIQHLESQIQNKIHAYERIISDEDKLNRDLNDVMRDILLNKARKNDAARRSMIRSTIESLKTIFSGVHGRVIDLIQPIQKKYELSVGVLLSRHDQSVIVDNEKTALDCLRYIKETRACKLTFLPLNRVKGIISDDKENSENIKSFGSPEFKDYLARNCIRYAPEYENIIGFIFKNSLIVDSIDLAKHTLYTQKYPGNICTLDGVLFSPAGLITGGKATVNKFEDDIIDQLLVKRKSILDDIKINKDRKEAFSDVSTVKMKIDELKQKKDGIKVENIEISMLSELDAEPYQRELLFLEESLSDFESNQRLIKEAKKQIEKTVFGNLLRTIGLNSLSEYKERIRQDYRRQELLIRIETLKDKINLVNEELTTNAAVSWNDADKKDLNVLENQLNQLYTNLENVKERLKTQNQLLRTFSEKRNQLNNSILSHQLHLARVEEDLKDLIKYAELESNLKIESDSIDPAVEENVTQLKSKLEEINQLISQNTPSFSSSDSSLQTKFSRLNREYEIAKEELLEAKRQFQEIKRRRMDAFSRCFAVISQEISEIYRELTRVETGESEANSYLVYEGDPFANNVKYYLMPPSKRFVPFHELSGGEKSIALLSFIFALSKYRRPPFYIFDEVDSALDKVNVESLSRYIFSSSDQFLVVSLKPQFFSRSESLFGVYRCPADLTSKILSLKLKN</sequence>
<dbReference type="PANTHER" id="PTHR18937:SF12">
    <property type="entry name" value="STRUCTURAL MAINTENANCE OF CHROMOSOMES PROTEIN"/>
    <property type="match status" value="1"/>
</dbReference>
<dbReference type="SUPFAM" id="SSF52540">
    <property type="entry name" value="P-loop containing nucleoside triphosphate hydrolases"/>
    <property type="match status" value="1"/>
</dbReference>
<keyword evidence="3" id="KW-0498">Mitosis</keyword>
<feature type="coiled-coil region" evidence="7">
    <location>
        <begin position="517"/>
        <end position="544"/>
    </location>
</feature>
<dbReference type="Pfam" id="PF06470">
    <property type="entry name" value="SMC_hinge"/>
    <property type="match status" value="1"/>
</dbReference>
<dbReference type="OrthoDB" id="5575062at2759"/>
<dbReference type="PANTHER" id="PTHR18937">
    <property type="entry name" value="STRUCTURAL MAINTENANCE OF CHROMOSOMES SMC FAMILY MEMBER"/>
    <property type="match status" value="1"/>
</dbReference>
<evidence type="ECO:0000256" key="5">
    <source>
        <dbReference type="ARBA" id="ARBA00023242"/>
    </source>
</evidence>
<dbReference type="Gene3D" id="1.20.1060.20">
    <property type="match status" value="1"/>
</dbReference>
<dbReference type="GO" id="GO:0005634">
    <property type="term" value="C:nucleus"/>
    <property type="evidence" value="ECO:0007669"/>
    <property type="project" value="UniProtKB-SubCell"/>
</dbReference>
<dbReference type="STRING" id="993615.L2GQ82"/>
<dbReference type="InterPro" id="IPR036277">
    <property type="entry name" value="SMC_hinge_sf"/>
</dbReference>
<dbReference type="SUPFAM" id="SSF75553">
    <property type="entry name" value="Smc hinge domain"/>
    <property type="match status" value="1"/>
</dbReference>
<keyword evidence="2" id="KW-0132">Cell division</keyword>
<dbReference type="InterPro" id="IPR010935">
    <property type="entry name" value="SMC_hinge"/>
</dbReference>
<keyword evidence="6" id="KW-0131">Cell cycle</keyword>
<dbReference type="GO" id="GO:0007062">
    <property type="term" value="P:sister chromatid cohesion"/>
    <property type="evidence" value="ECO:0007669"/>
    <property type="project" value="TreeGrafter"/>
</dbReference>
<dbReference type="Gene3D" id="3.40.50.300">
    <property type="entry name" value="P-loop containing nucleotide triphosphate hydrolases"/>
    <property type="match status" value="1"/>
</dbReference>
<evidence type="ECO:0000256" key="7">
    <source>
        <dbReference type="SAM" id="Coils"/>
    </source>
</evidence>
<dbReference type="HOGENOM" id="CLU_367291_0_0_1"/>
<dbReference type="GO" id="GO:0008278">
    <property type="term" value="C:cohesin complex"/>
    <property type="evidence" value="ECO:0007669"/>
    <property type="project" value="TreeGrafter"/>
</dbReference>
<evidence type="ECO:0000313" key="9">
    <source>
        <dbReference type="EMBL" id="ELA42640.1"/>
    </source>
</evidence>
<protein>
    <recommendedName>
        <fullName evidence="8">SMC hinge domain-containing protein</fullName>
    </recommendedName>
</protein>
<accession>L2GQ82</accession>
<dbReference type="InterPro" id="IPR003395">
    <property type="entry name" value="RecF/RecN/SMC_N"/>
</dbReference>
<dbReference type="VEuPathDB" id="MicrosporidiaDB:VICG_00392"/>
<dbReference type="SMART" id="SM00968">
    <property type="entry name" value="SMC_hinge"/>
    <property type="match status" value="1"/>
</dbReference>
<dbReference type="Gene3D" id="3.30.70.1620">
    <property type="match status" value="1"/>
</dbReference>
<keyword evidence="5" id="KW-0539">Nucleus</keyword>
<evidence type="ECO:0000256" key="3">
    <source>
        <dbReference type="ARBA" id="ARBA00022776"/>
    </source>
</evidence>
<feature type="domain" description="SMC hinge" evidence="8">
    <location>
        <begin position="82"/>
        <end position="206"/>
    </location>
</feature>
<dbReference type="GO" id="GO:0005524">
    <property type="term" value="F:ATP binding"/>
    <property type="evidence" value="ECO:0007669"/>
    <property type="project" value="InterPro"/>
</dbReference>
<evidence type="ECO:0000256" key="1">
    <source>
        <dbReference type="ARBA" id="ARBA00004123"/>
    </source>
</evidence>
<dbReference type="InParanoid" id="L2GQ82"/>
<keyword evidence="4 7" id="KW-0175">Coiled coil</keyword>